<name>A0A9D4ZM68_ADICA</name>
<evidence type="ECO:0000256" key="5">
    <source>
        <dbReference type="RuleBase" id="RU003953"/>
    </source>
</evidence>
<sequence length="693" mass="77708">MLKRMRSQEQLWLQNSLFLSASGTSSEKNRWQVMVVKRLLTYHKQSHGQDNNGYGLQEAQAQVNVGRRNVESPFVAHKQMQDQVQTCRIDEIRTRGHYQIDSHKLGPVYGVLQAHQQVSSSTRGSGHGTHHPQLDFQGSEVLAWQHSNTQGQSRCNEGHGQVPVKVPGNGYVKTIQQKPIMQQSPEVIQQKAVAQRPLPKRLLPIPVTHRSLSTTTGPPSFRKSIAIADSIKLTEVESKIFNILKDFLVHYNLKSVLRVAGGWVRDKLLGKQCGDIDIAIDDMLGRRFCQKLLDYCSLIGMELTGFGVIRSKPAQARHLEVAKMELFGVAVDFVNLRSPGYAESSSKSFTLQGFGTSVEDAYQRDLTINSLFYNINTGLVEDPTGRGLSDLRAGIIATPSPAKDTFRDDPLRALRALRFVSVLGYELHSEAKDAIDADIKLALAVRISRERIGGEVERIFRCNHPLKAMELLVETQLFPVVFRPPAELSITLPEGIERTCLHALGATIDVLRHFGSSKLSGEHRKSLYLAAFLSPLRTHVYEHKHKLVPISTAIIKESLKLRSVDASMVATLHKTAGNYTSIRRLVLKVHAMDQWGGDIVNSEPELQTSYSEMKRQIGKLLEEARGLWRSALLLGTVLEEDFEAELPYEKRIEELRRRLNLCIFVEEAIVKLGLEDITGPYPFVERKSVSENG</sequence>
<dbReference type="InterPro" id="IPR043519">
    <property type="entry name" value="NT_sf"/>
</dbReference>
<evidence type="ECO:0000259" key="6">
    <source>
        <dbReference type="Pfam" id="PF01743"/>
    </source>
</evidence>
<evidence type="ECO:0000256" key="2">
    <source>
        <dbReference type="ARBA" id="ARBA00022679"/>
    </source>
</evidence>
<dbReference type="GO" id="GO:0003723">
    <property type="term" value="F:RNA binding"/>
    <property type="evidence" value="ECO:0007669"/>
    <property type="project" value="UniProtKB-KW"/>
</dbReference>
<evidence type="ECO:0000256" key="1">
    <source>
        <dbReference type="ARBA" id="ARBA00007265"/>
    </source>
</evidence>
<evidence type="ECO:0000313" key="8">
    <source>
        <dbReference type="EMBL" id="KAI5078386.1"/>
    </source>
</evidence>
<keyword evidence="4 5" id="KW-0694">RNA-binding</keyword>
<evidence type="ECO:0000256" key="3">
    <source>
        <dbReference type="ARBA" id="ARBA00022741"/>
    </source>
</evidence>
<keyword evidence="3" id="KW-0547">Nucleotide-binding</keyword>
<dbReference type="PANTHER" id="PTHR13734">
    <property type="entry name" value="TRNA-NUCLEOTIDYLTRANSFERASE"/>
    <property type="match status" value="1"/>
</dbReference>
<dbReference type="SUPFAM" id="SSF81301">
    <property type="entry name" value="Nucleotidyltransferase"/>
    <property type="match status" value="1"/>
</dbReference>
<dbReference type="EMBL" id="JABFUD020000006">
    <property type="protein sequence ID" value="KAI5078386.1"/>
    <property type="molecule type" value="Genomic_DNA"/>
</dbReference>
<dbReference type="GO" id="GO:0000166">
    <property type="term" value="F:nucleotide binding"/>
    <property type="evidence" value="ECO:0007669"/>
    <property type="project" value="UniProtKB-KW"/>
</dbReference>
<dbReference type="Gene3D" id="1.10.3090.10">
    <property type="entry name" value="cca-adding enzyme, domain 2"/>
    <property type="match status" value="1"/>
</dbReference>
<evidence type="ECO:0000259" key="7">
    <source>
        <dbReference type="Pfam" id="PF12627"/>
    </source>
</evidence>
<keyword evidence="9" id="KW-1185">Reference proteome</keyword>
<dbReference type="Pfam" id="PF12627">
    <property type="entry name" value="PolyA_pol_RNAbd"/>
    <property type="match status" value="1"/>
</dbReference>
<dbReference type="OrthoDB" id="445712at2759"/>
<dbReference type="GO" id="GO:0052927">
    <property type="term" value="F:CC tRNA cytidylyltransferase activity"/>
    <property type="evidence" value="ECO:0007669"/>
    <property type="project" value="TreeGrafter"/>
</dbReference>
<evidence type="ECO:0000256" key="4">
    <source>
        <dbReference type="ARBA" id="ARBA00022884"/>
    </source>
</evidence>
<feature type="domain" description="tRNA nucleotidyltransferase/poly(A) polymerase RNA and SrmB- binding" evidence="7">
    <location>
        <begin position="443"/>
        <end position="482"/>
    </location>
</feature>
<dbReference type="SUPFAM" id="SSF81891">
    <property type="entry name" value="Poly A polymerase C-terminal region-like"/>
    <property type="match status" value="1"/>
</dbReference>
<keyword evidence="2 5" id="KW-0808">Transferase</keyword>
<dbReference type="InterPro" id="IPR002646">
    <property type="entry name" value="PolA_pol_head_dom"/>
</dbReference>
<feature type="domain" description="Poly A polymerase head" evidence="6">
    <location>
        <begin position="257"/>
        <end position="396"/>
    </location>
</feature>
<dbReference type="Pfam" id="PF01743">
    <property type="entry name" value="PolyA_pol"/>
    <property type="match status" value="1"/>
</dbReference>
<accession>A0A9D4ZM68</accession>
<comment type="similarity">
    <text evidence="1 5">Belongs to the tRNA nucleotidyltransferase/poly(A) polymerase family.</text>
</comment>
<proteinExistence type="inferred from homology"/>
<protein>
    <submittedName>
        <fullName evidence="8">Uncharacterized protein</fullName>
    </submittedName>
</protein>
<dbReference type="AlphaFoldDB" id="A0A9D4ZM68"/>
<reference evidence="8" key="1">
    <citation type="submission" date="2021-01" db="EMBL/GenBank/DDBJ databases">
        <title>Adiantum capillus-veneris genome.</title>
        <authorList>
            <person name="Fang Y."/>
            <person name="Liao Q."/>
        </authorList>
    </citation>
    <scope>NUCLEOTIDE SEQUENCE</scope>
    <source>
        <strain evidence="8">H3</strain>
        <tissue evidence="8">Leaf</tissue>
    </source>
</reference>
<dbReference type="GO" id="GO:0001680">
    <property type="term" value="P:tRNA 3'-terminal CCA addition"/>
    <property type="evidence" value="ECO:0007669"/>
    <property type="project" value="TreeGrafter"/>
</dbReference>
<dbReference type="CDD" id="cd05398">
    <property type="entry name" value="NT_ClassII-CCAase"/>
    <property type="match status" value="1"/>
</dbReference>
<comment type="caution">
    <text evidence="8">The sequence shown here is derived from an EMBL/GenBank/DDBJ whole genome shotgun (WGS) entry which is preliminary data.</text>
</comment>
<dbReference type="Proteomes" id="UP000886520">
    <property type="component" value="Chromosome 6"/>
</dbReference>
<dbReference type="InterPro" id="IPR032828">
    <property type="entry name" value="PolyA_RNA-bd"/>
</dbReference>
<dbReference type="Gene3D" id="3.30.460.10">
    <property type="entry name" value="Beta Polymerase, domain 2"/>
    <property type="match status" value="1"/>
</dbReference>
<dbReference type="PANTHER" id="PTHR13734:SF5">
    <property type="entry name" value="CCA TRNA NUCLEOTIDYLTRANSFERASE, MITOCHONDRIAL"/>
    <property type="match status" value="1"/>
</dbReference>
<dbReference type="GO" id="GO:0052929">
    <property type="term" value="F:ATP:3'-cytidine-cytidine-tRNA adenylyltransferase activity"/>
    <property type="evidence" value="ECO:0007669"/>
    <property type="project" value="TreeGrafter"/>
</dbReference>
<organism evidence="8 9">
    <name type="scientific">Adiantum capillus-veneris</name>
    <name type="common">Maidenhair fern</name>
    <dbReference type="NCBI Taxonomy" id="13818"/>
    <lineage>
        <taxon>Eukaryota</taxon>
        <taxon>Viridiplantae</taxon>
        <taxon>Streptophyta</taxon>
        <taxon>Embryophyta</taxon>
        <taxon>Tracheophyta</taxon>
        <taxon>Polypodiopsida</taxon>
        <taxon>Polypodiidae</taxon>
        <taxon>Polypodiales</taxon>
        <taxon>Pteridineae</taxon>
        <taxon>Pteridaceae</taxon>
        <taxon>Vittarioideae</taxon>
        <taxon>Adiantum</taxon>
    </lineage>
</organism>
<gene>
    <name evidence="8" type="ORF">GOP47_0006057</name>
</gene>
<evidence type="ECO:0000313" key="9">
    <source>
        <dbReference type="Proteomes" id="UP000886520"/>
    </source>
</evidence>